<evidence type="ECO:0000259" key="5">
    <source>
        <dbReference type="Pfam" id="PF20148"/>
    </source>
</evidence>
<dbReference type="Pfam" id="PF05593">
    <property type="entry name" value="RHS_repeat"/>
    <property type="match status" value="2"/>
</dbReference>
<dbReference type="InterPro" id="IPR050708">
    <property type="entry name" value="T6SS_VgrG/RHS"/>
</dbReference>
<comment type="caution">
    <text evidence="7">The sequence shown here is derived from an EMBL/GenBank/DDBJ whole genome shotgun (WGS) entry which is preliminary data.</text>
</comment>
<dbReference type="PANTHER" id="PTHR32305">
    <property type="match status" value="1"/>
</dbReference>
<dbReference type="InterPro" id="IPR045351">
    <property type="entry name" value="DUF6531"/>
</dbReference>
<evidence type="ECO:0000256" key="3">
    <source>
        <dbReference type="SAM" id="MobiDB-lite"/>
    </source>
</evidence>
<feature type="domain" description="Teneurin-like YD-shell" evidence="6">
    <location>
        <begin position="1607"/>
        <end position="1883"/>
    </location>
</feature>
<dbReference type="NCBIfam" id="TIGR01643">
    <property type="entry name" value="YD_repeat_2x"/>
    <property type="match status" value="3"/>
</dbReference>
<keyword evidence="2" id="KW-0378">Hydrolase</keyword>
<dbReference type="Pfam" id="PF02018">
    <property type="entry name" value="CBM_4_9"/>
    <property type="match status" value="1"/>
</dbReference>
<evidence type="ECO:0000256" key="1">
    <source>
        <dbReference type="ARBA" id="ARBA00022737"/>
    </source>
</evidence>
<keyword evidence="8" id="KW-1185">Reference proteome</keyword>
<dbReference type="RefSeq" id="WP_191142872.1">
    <property type="nucleotide sequence ID" value="NZ_JACXAH010000048.1"/>
</dbReference>
<dbReference type="Proteomes" id="UP000661691">
    <property type="component" value="Unassembled WGS sequence"/>
</dbReference>
<dbReference type="EMBL" id="JACXAH010000048">
    <property type="protein sequence ID" value="MBD1373936.1"/>
    <property type="molecule type" value="Genomic_DNA"/>
</dbReference>
<dbReference type="Gene3D" id="2.180.10.10">
    <property type="entry name" value="RHS repeat-associated core"/>
    <property type="match status" value="3"/>
</dbReference>
<feature type="region of interest" description="Disordered" evidence="3">
    <location>
        <begin position="896"/>
        <end position="917"/>
    </location>
</feature>
<dbReference type="Gene3D" id="2.60.120.260">
    <property type="entry name" value="Galactose-binding domain-like"/>
    <property type="match status" value="2"/>
</dbReference>
<dbReference type="GO" id="GO:0016798">
    <property type="term" value="F:hydrolase activity, acting on glycosyl bonds"/>
    <property type="evidence" value="ECO:0007669"/>
    <property type="project" value="InterPro"/>
</dbReference>
<feature type="domain" description="Teneurin-like YD-shell" evidence="6">
    <location>
        <begin position="1353"/>
        <end position="1471"/>
    </location>
</feature>
<dbReference type="Pfam" id="PF20148">
    <property type="entry name" value="DUF6531"/>
    <property type="match status" value="1"/>
</dbReference>
<feature type="compositionally biased region" description="Polar residues" evidence="3">
    <location>
        <begin position="908"/>
        <end position="917"/>
    </location>
</feature>
<dbReference type="InterPro" id="IPR008979">
    <property type="entry name" value="Galactose-bd-like_sf"/>
</dbReference>
<dbReference type="PANTHER" id="PTHR32305:SF15">
    <property type="entry name" value="PROTEIN RHSA-RELATED"/>
    <property type="match status" value="1"/>
</dbReference>
<reference evidence="7" key="1">
    <citation type="submission" date="2020-09" db="EMBL/GenBank/DDBJ databases">
        <title>A novel bacterium of genus Hazenella, isolated from South China Sea.</title>
        <authorList>
            <person name="Huang H."/>
            <person name="Mo K."/>
            <person name="Hu Y."/>
        </authorList>
    </citation>
    <scope>NUCLEOTIDE SEQUENCE</scope>
    <source>
        <strain evidence="7">IB182357</strain>
    </source>
</reference>
<accession>A0A926RYY2</accession>
<dbReference type="NCBIfam" id="TIGR03696">
    <property type="entry name" value="Rhs_assc_core"/>
    <property type="match status" value="1"/>
</dbReference>
<protein>
    <submittedName>
        <fullName evidence="7">DNRLRE domain-containing protein</fullName>
    </submittedName>
</protein>
<proteinExistence type="predicted"/>
<feature type="compositionally biased region" description="Basic and acidic residues" evidence="3">
    <location>
        <begin position="896"/>
        <end position="907"/>
    </location>
</feature>
<evidence type="ECO:0000256" key="2">
    <source>
        <dbReference type="ARBA" id="ARBA00022801"/>
    </source>
</evidence>
<dbReference type="Gene3D" id="2.60.120.970">
    <property type="match status" value="1"/>
</dbReference>
<evidence type="ECO:0000313" key="7">
    <source>
        <dbReference type="EMBL" id="MBD1373936.1"/>
    </source>
</evidence>
<dbReference type="InterPro" id="IPR031325">
    <property type="entry name" value="RHS_repeat"/>
</dbReference>
<dbReference type="InterPro" id="IPR006530">
    <property type="entry name" value="YD"/>
</dbReference>
<dbReference type="Pfam" id="PF25023">
    <property type="entry name" value="TEN_YD-shell"/>
    <property type="match status" value="3"/>
</dbReference>
<dbReference type="NCBIfam" id="NF033679">
    <property type="entry name" value="DNRLRE_dom"/>
    <property type="match status" value="1"/>
</dbReference>
<feature type="domain" description="CBM-cenC" evidence="4">
    <location>
        <begin position="1012"/>
        <end position="1136"/>
    </location>
</feature>
<organism evidence="7 8">
    <name type="scientific">Polycladospora coralii</name>
    <dbReference type="NCBI Taxonomy" id="2771432"/>
    <lineage>
        <taxon>Bacteria</taxon>
        <taxon>Bacillati</taxon>
        <taxon>Bacillota</taxon>
        <taxon>Bacilli</taxon>
        <taxon>Bacillales</taxon>
        <taxon>Thermoactinomycetaceae</taxon>
        <taxon>Polycladospora</taxon>
    </lineage>
</organism>
<evidence type="ECO:0000259" key="6">
    <source>
        <dbReference type="Pfam" id="PF25023"/>
    </source>
</evidence>
<feature type="domain" description="DUF6531" evidence="5">
    <location>
        <begin position="606"/>
        <end position="675"/>
    </location>
</feature>
<keyword evidence="1" id="KW-0677">Repeat</keyword>
<dbReference type="SUPFAM" id="SSF49785">
    <property type="entry name" value="Galactose-binding domain-like"/>
    <property type="match status" value="1"/>
</dbReference>
<sequence>MEFLFNKKFLFLRKGISIVIILAIIATMIPSESSAENTVDDDSLNAPKELEEFRTATSKLIDNGDGTFTKEKYFDDIHRKTNDTWEEISETLVKTKHGKWTPKNTEINAQFEDTMVNGKYVTLISDESSLSQTFLGVDGAEVESIAAKDVVAEVKGNIINYSNTVPDISIRNRISNRGIKEDIVLSQYNGYNQFRFKLNTDLKVKKDEDGGIIFTDQENKKIYHLPKPYMEDSYIDPKSGEPSKSDKVTYEIEKIDGDWILTIIADEEWLESPERIYPVFVDPTAVVYSEKYEDTFVMSAYPNQNYVIDDELKVGYYDNSTGRAHSYLKQKFDDLAGVTVDSATLKVYTKHTYSSSGSTIYLDLVKDTWYASTLNWTSGSKLSTTPFTSKKVTKGSWASFDVTEPVKNTVLNKDITWGFKLHTNGAGTSQWTKFYASDAGTNKPHISITYHLPTPKNFTAQPYANMPGSNTGYVYLKWDQVEGATGYKVGVFNGKEYQYFDVGNSIDWTSQGKGIWPTVEEIASGKYTLHTDGKGTELASDPSLVYKNVPNGTYHDRKNYAFRVIAYHPKIDSNYSVLVSTIPSKSEDLGEENFWNMSSVPGGKFNTLTGNLFINNNDVEVNGRGQDTIIRRVYNSRSGFNQSFGYGWFFSFDMNVRESNGNVVFTESDGTAHTFIKKPDGSYLHPLGVVLELSKSSSGYTIKNKDQTMYYFNSTGKLTKVVDSFGNELTLIYDSTGKIEKIKDASARETILSYNGNAKIETITDPAGNKLAYEYENDLLVAVTDPEGKKIQYTYNEDRILASIKSPKHKADQPAEIKYYYESGKISKVNDPLNRETAITYDSPSSKTTVTTADGTVTEYAYNNSGNPVSTVIDPSGLNLKTSYQYDLNYLTEFKDPNANKRGDKNPTKSYTYDANGNMTSVTDASGTRRFVYDDQNNMTKSTDAKGASNTFIYDGKKQMSQINPANAVDAKVYADNGNILANSKMLGTANNFLINAGLDIQSESFSTWPDSWSHYSVGDEGYIALDSSVKLMGNYSIRVAPRSNVSTLGYRAAVQELEVEPNQTYTISGYIKTKDLTNAKAFFNTEHLKNDGTPGSVRWIDNRYSKLTGTQDWTKRQLTFTTGSDTKKVRLYLEVDHKNVSTNGYAWFDNIQLEKSMVSTDFNPIENSSFEDDFSGWYRSKGNASIDSSQFYEGEKSIKMTRSETSDSSNQYVYYADINQTSPQAITVSGLSKASGVSNLVDQGPNKDYSVYVDAILEDGSYATDQAKFSLGSHEWQRAAVTLNPSQAIKQVRVYVLFRGNNTGTVWFDNIRIQKGRAISTLGYDDKGNYITNTTDVMGNSVASIYDEVGNKITNTDAKGNVKHYSYDNMGGLVQVTEEGMDYKLLYVHDNNGNIIERKMSNTSGNTTYSRVFSQYNVANEKIESSGALGLKTLYKYNLMGQLNKVTSPDQRTVEYSYDKAGRQTEEKLNGELRYKTSYDPNGNVIEESDLKLSQVTKKKYDNINRMTEMIRSDNDKMVWKYDSNSNMTEQTVSVAGIPYTFKLNYDVLNQNNKVTDPQGKVTRFDYDEYGNLHTSVMGNGSGTSFEYNEKDQVRFMSNGKDDGSVIGSFEYTYDKNGKRTRVVMNDPEKGERIVDYTYDTQGKLISETDYVNGTTLIYSYDVLGNRMSKKVTKKDGELVSDIGYRYNEKNQLVSVDGRSYQYDTNGNLIDDGVNKYVWDEKNYLVKITKKANNSLVAEYDYDQNGRRIRTKKANDVTNFIYDGNSQRVLYETNGNGQLIQYYNYSANGGLLNVTKKIGDKFETYYYHYNAHGDVVTMTDSSNSIVANYTYDAWGNILEKSGSFADENPYRYAGYRYDNETGFYYLMSRYYRSDYGNFISLDPAPGDADDILTLNGYSYGNGDPANTIDPLGEYIPGYDGERFVENPITGWGRMTGNKKYPEHNGKYRYGKQVTAVVIDIIGSNRNKIKKWRKERSYEQTLYYVKSKLRNNGVWDYKKRNEYKDLEFEHYGKTYAVDKFGNMNVGAAANELGIPLEVIKQYSGYYQGKYTDQWKDKNCWKTTDLLKGCDDAADLEATELGYTIK</sequence>
<name>A0A926RYY2_9BACL</name>
<dbReference type="InterPro" id="IPR056823">
    <property type="entry name" value="TEN-like_YD-shell"/>
</dbReference>
<feature type="domain" description="Teneurin-like YD-shell" evidence="6">
    <location>
        <begin position="707"/>
        <end position="809"/>
    </location>
</feature>
<dbReference type="InterPro" id="IPR003305">
    <property type="entry name" value="CenC_carb-bd"/>
</dbReference>
<evidence type="ECO:0000313" key="8">
    <source>
        <dbReference type="Proteomes" id="UP000661691"/>
    </source>
</evidence>
<gene>
    <name evidence="7" type="ORF">IC620_16450</name>
</gene>
<evidence type="ECO:0000259" key="4">
    <source>
        <dbReference type="Pfam" id="PF02018"/>
    </source>
</evidence>
<dbReference type="InterPro" id="IPR022385">
    <property type="entry name" value="Rhs_assc_core"/>
</dbReference>